<dbReference type="EMBL" id="CM047903">
    <property type="protein sequence ID" value="KAJ0093538.1"/>
    <property type="molecule type" value="Genomic_DNA"/>
</dbReference>
<proteinExistence type="predicted"/>
<reference evidence="2" key="1">
    <citation type="journal article" date="2023" name="G3 (Bethesda)">
        <title>Genome assembly and association tests identify interacting loci associated with vigor, precocity, and sex in interspecific pistachio rootstocks.</title>
        <authorList>
            <person name="Palmer W."/>
            <person name="Jacygrad E."/>
            <person name="Sagayaradj S."/>
            <person name="Cavanaugh K."/>
            <person name="Han R."/>
            <person name="Bertier L."/>
            <person name="Beede B."/>
            <person name="Kafkas S."/>
            <person name="Golino D."/>
            <person name="Preece J."/>
            <person name="Michelmore R."/>
        </authorList>
    </citation>
    <scope>NUCLEOTIDE SEQUENCE [LARGE SCALE GENOMIC DNA]</scope>
</reference>
<name>A0ACC1B3M3_9ROSI</name>
<organism evidence="1 2">
    <name type="scientific">Pistacia atlantica</name>
    <dbReference type="NCBI Taxonomy" id="434234"/>
    <lineage>
        <taxon>Eukaryota</taxon>
        <taxon>Viridiplantae</taxon>
        <taxon>Streptophyta</taxon>
        <taxon>Embryophyta</taxon>
        <taxon>Tracheophyta</taxon>
        <taxon>Spermatophyta</taxon>
        <taxon>Magnoliopsida</taxon>
        <taxon>eudicotyledons</taxon>
        <taxon>Gunneridae</taxon>
        <taxon>Pentapetalae</taxon>
        <taxon>rosids</taxon>
        <taxon>malvids</taxon>
        <taxon>Sapindales</taxon>
        <taxon>Anacardiaceae</taxon>
        <taxon>Pistacia</taxon>
    </lineage>
</organism>
<accession>A0ACC1B3M3</accession>
<keyword evidence="2" id="KW-1185">Reference proteome</keyword>
<comment type="caution">
    <text evidence="1">The sequence shown here is derived from an EMBL/GenBank/DDBJ whole genome shotgun (WGS) entry which is preliminary data.</text>
</comment>
<evidence type="ECO:0000313" key="2">
    <source>
        <dbReference type="Proteomes" id="UP001164250"/>
    </source>
</evidence>
<sequence length="85" mass="9438">MVVGAFELEEGFRDTDLTCIEKPNARGTKLSSFVAVSPPQQFQCTHCCSYFNGHQEEVKEAKAYSNHDELYKAAAGFAEEDKEGT</sequence>
<protein>
    <submittedName>
        <fullName evidence="1">Uncharacterized protein</fullName>
    </submittedName>
</protein>
<gene>
    <name evidence="1" type="ORF">Patl1_27164</name>
</gene>
<dbReference type="Proteomes" id="UP001164250">
    <property type="component" value="Chromosome 7"/>
</dbReference>
<evidence type="ECO:0000313" key="1">
    <source>
        <dbReference type="EMBL" id="KAJ0093538.1"/>
    </source>
</evidence>